<accession>X1IYZ1</accession>
<evidence type="ECO:0008006" key="2">
    <source>
        <dbReference type="Google" id="ProtNLM"/>
    </source>
</evidence>
<gene>
    <name evidence="1" type="ORF">S03H2_50047</name>
</gene>
<dbReference type="GO" id="GO:0005737">
    <property type="term" value="C:cytoplasm"/>
    <property type="evidence" value="ECO:0007669"/>
    <property type="project" value="InterPro"/>
</dbReference>
<dbReference type="Gene3D" id="3.40.1260.10">
    <property type="entry name" value="DsrEFH-like"/>
    <property type="match status" value="1"/>
</dbReference>
<dbReference type="SUPFAM" id="SSF75169">
    <property type="entry name" value="DsrEFH-like"/>
    <property type="match status" value="1"/>
</dbReference>
<organism evidence="1">
    <name type="scientific">marine sediment metagenome</name>
    <dbReference type="NCBI Taxonomy" id="412755"/>
    <lineage>
        <taxon>unclassified sequences</taxon>
        <taxon>metagenomes</taxon>
        <taxon>ecological metagenomes</taxon>
    </lineage>
</organism>
<dbReference type="AlphaFoldDB" id="X1IYZ1"/>
<comment type="caution">
    <text evidence="1">The sequence shown here is derived from an EMBL/GenBank/DDBJ whole genome shotgun (WGS) entry which is preliminary data.</text>
</comment>
<protein>
    <recommendedName>
        <fullName evidence="2">Sulfurtransferase complex subunit TusB</fullName>
    </recommendedName>
</protein>
<name>X1IYZ1_9ZZZZ</name>
<reference evidence="1" key="1">
    <citation type="journal article" date="2014" name="Front. Microbiol.">
        <title>High frequency of phylogenetically diverse reductive dehalogenase-homologous genes in deep subseafloor sedimentary metagenomes.</title>
        <authorList>
            <person name="Kawai M."/>
            <person name="Futagami T."/>
            <person name="Toyoda A."/>
            <person name="Takaki Y."/>
            <person name="Nishi S."/>
            <person name="Hori S."/>
            <person name="Arai W."/>
            <person name="Tsubouchi T."/>
            <person name="Morono Y."/>
            <person name="Uchiyama I."/>
            <person name="Ito T."/>
            <person name="Fujiyama A."/>
            <person name="Inagaki F."/>
            <person name="Takami H."/>
        </authorList>
    </citation>
    <scope>NUCLEOTIDE SEQUENCE</scope>
    <source>
        <strain evidence="1">Expedition CK06-06</strain>
    </source>
</reference>
<dbReference type="EMBL" id="BARU01031661">
    <property type="protein sequence ID" value="GAH62763.1"/>
    <property type="molecule type" value="Genomic_DNA"/>
</dbReference>
<dbReference type="NCBIfam" id="TIGR03011">
    <property type="entry name" value="sulf_tusB_dsrH"/>
    <property type="match status" value="1"/>
</dbReference>
<evidence type="ECO:0000313" key="1">
    <source>
        <dbReference type="EMBL" id="GAH62763.1"/>
    </source>
</evidence>
<dbReference type="InterPro" id="IPR007215">
    <property type="entry name" value="Sulphur_relay_TusB/DsrH"/>
</dbReference>
<proteinExistence type="predicted"/>
<sequence length="113" mass="12628">MEKKKDIVYLYGFSTRKQMYLDNLLGIVSEQAENNFSIAIVLIHDGVIGTSQSGTIPKSLDKLLNLSVSVFAMTPDLLARGIKPNSIDHRIQCIEYDELVDILAQTPKVASWM</sequence>
<dbReference type="Pfam" id="PF04077">
    <property type="entry name" value="DsrH"/>
    <property type="match status" value="1"/>
</dbReference>
<dbReference type="GO" id="GO:0002143">
    <property type="term" value="P:tRNA wobble position uridine thiolation"/>
    <property type="evidence" value="ECO:0007669"/>
    <property type="project" value="InterPro"/>
</dbReference>
<dbReference type="InterPro" id="IPR027396">
    <property type="entry name" value="DsrEFH-like"/>
</dbReference>